<evidence type="ECO:0000313" key="2">
    <source>
        <dbReference type="Proteomes" id="UP000028682"/>
    </source>
</evidence>
<dbReference type="EMBL" id="CP009124">
    <property type="protein sequence ID" value="AIJ12742.2"/>
    <property type="molecule type" value="Genomic_DNA"/>
</dbReference>
<dbReference type="InterPro" id="IPR046041">
    <property type="entry name" value="DUF5999"/>
</dbReference>
<evidence type="ECO:0000313" key="1">
    <source>
        <dbReference type="EMBL" id="AIJ12742.2"/>
    </source>
</evidence>
<organism evidence="1 2">
    <name type="scientific">Streptomyces lividans TK24</name>
    <dbReference type="NCBI Taxonomy" id="457428"/>
    <lineage>
        <taxon>Bacteria</taxon>
        <taxon>Bacillati</taxon>
        <taxon>Actinomycetota</taxon>
        <taxon>Actinomycetes</taxon>
        <taxon>Kitasatosporales</taxon>
        <taxon>Streptomycetaceae</taxon>
        <taxon>Streptomyces</taxon>
    </lineage>
</organism>
<dbReference type="Proteomes" id="UP000028682">
    <property type="component" value="Chromosome"/>
</dbReference>
<reference evidence="2" key="1">
    <citation type="submission" date="2014-08" db="EMBL/GenBank/DDBJ databases">
        <title>Complete genome sequence of Streptomyces lividans TK24.</title>
        <authorList>
            <consortium name="StrepSynth"/>
            <person name="Ruckert C."/>
            <person name="Fridjonson O.H."/>
            <person name="Lambert C."/>
            <person name="van Wezel G.P."/>
            <person name="Bernaerts K."/>
            <person name="Anne J."/>
            <person name="Economou A."/>
            <person name="Kalinowski J."/>
        </authorList>
    </citation>
    <scope>NUCLEOTIDE SEQUENCE [LARGE SCALE GENOMIC DNA]</scope>
    <source>
        <strain evidence="2">TK24</strain>
    </source>
</reference>
<gene>
    <name evidence="1" type="ORF">SLIV_08680</name>
</gene>
<name>A0ABM5QY30_STRLI</name>
<accession>A0ABM5QY30</accession>
<protein>
    <submittedName>
        <fullName evidence="1">Uncharacterized protein</fullName>
    </submittedName>
</protein>
<keyword evidence="2" id="KW-1185">Reference proteome</keyword>
<dbReference type="Pfam" id="PF19462">
    <property type="entry name" value="DUF5999"/>
    <property type="match status" value="1"/>
</dbReference>
<proteinExistence type="predicted"/>
<sequence length="85" mass="9205">MRRSRRRDGLPTWRCAMCVHRPSCPASDSPEARVVTAHVVAAHPEQGWNLLCDGTVVFDDTGELLPDGRVVAPSRVPAGRLAMAA</sequence>